<proteinExistence type="predicted"/>
<dbReference type="EMBL" id="CP031150">
    <property type="protein sequence ID" value="AXG05608.1"/>
    <property type="molecule type" value="Genomic_DNA"/>
</dbReference>
<dbReference type="InterPro" id="IPR035965">
    <property type="entry name" value="PAS-like_dom_sf"/>
</dbReference>
<dbReference type="Pfam" id="PF00989">
    <property type="entry name" value="PAS"/>
    <property type="match status" value="2"/>
</dbReference>
<evidence type="ECO:0000256" key="2">
    <source>
        <dbReference type="ARBA" id="ARBA00012438"/>
    </source>
</evidence>
<feature type="domain" description="PAS" evidence="8">
    <location>
        <begin position="385"/>
        <end position="431"/>
    </location>
</feature>
<name>A0A345E086_9EURY</name>
<dbReference type="InterPro" id="IPR036890">
    <property type="entry name" value="HATPase_C_sf"/>
</dbReference>
<reference evidence="10 11" key="1">
    <citation type="submission" date="2018-07" db="EMBL/GenBank/DDBJ databases">
        <title>Genome sequences of Haloplanus sp. CBA1113.</title>
        <authorList>
            <person name="Kim Y.B."/>
            <person name="Roh S.W."/>
        </authorList>
    </citation>
    <scope>NUCLEOTIDE SEQUENCE [LARGE SCALE GENOMIC DNA]</scope>
    <source>
        <strain evidence="10 11">CBA1113</strain>
    </source>
</reference>
<dbReference type="SMART" id="SM00387">
    <property type="entry name" value="HATPase_c"/>
    <property type="match status" value="1"/>
</dbReference>
<organism evidence="10 11">
    <name type="scientific">Haloplanus rubicundus</name>
    <dbReference type="NCBI Taxonomy" id="1547898"/>
    <lineage>
        <taxon>Archaea</taxon>
        <taxon>Methanobacteriati</taxon>
        <taxon>Methanobacteriota</taxon>
        <taxon>Stenosarchaea group</taxon>
        <taxon>Halobacteria</taxon>
        <taxon>Halobacteriales</taxon>
        <taxon>Haloferacaceae</taxon>
        <taxon>Haloplanus</taxon>
    </lineage>
</organism>
<dbReference type="InterPro" id="IPR013655">
    <property type="entry name" value="PAS_fold_3"/>
</dbReference>
<dbReference type="PROSITE" id="PS50113">
    <property type="entry name" value="PAC"/>
    <property type="match status" value="4"/>
</dbReference>
<dbReference type="OrthoDB" id="3369at2157"/>
<feature type="domain" description="PAS" evidence="8">
    <location>
        <begin position="132"/>
        <end position="204"/>
    </location>
</feature>
<dbReference type="InterPro" id="IPR004358">
    <property type="entry name" value="Sig_transdc_His_kin-like_C"/>
</dbReference>
<evidence type="ECO:0000313" key="10">
    <source>
        <dbReference type="EMBL" id="AXG05608.1"/>
    </source>
</evidence>
<dbReference type="RefSeq" id="WP_114584757.1">
    <property type="nucleotide sequence ID" value="NZ_CP031150.1"/>
</dbReference>
<dbReference type="Gene3D" id="3.30.450.20">
    <property type="entry name" value="PAS domain"/>
    <property type="match status" value="6"/>
</dbReference>
<evidence type="ECO:0000259" key="7">
    <source>
        <dbReference type="PROSITE" id="PS50109"/>
    </source>
</evidence>
<evidence type="ECO:0000256" key="1">
    <source>
        <dbReference type="ARBA" id="ARBA00000085"/>
    </source>
</evidence>
<dbReference type="GeneID" id="37282455"/>
<dbReference type="Gene3D" id="3.30.565.10">
    <property type="entry name" value="Histidine kinase-like ATPase, C-terminal domain"/>
    <property type="match status" value="1"/>
</dbReference>
<sequence>MTEEGESERYREFVEESADIVAVVDADGTVTYVNRAVERVLGYDPGVVIGDDWTEYTHPDDRETVTDVLEAVRTDPDEPRTVELRLRRADGSWCWIEATAQTRLDDGSIGSILVNGRDISEHKEREAELVTTKQRMKLALEGANLGIWDWDMRTGEVSRDKLLTEMLGYTQAEMGDRMRGWEHVVHPEDRDRHDEALAEHVAGRTPYYRCDHRLKTKSGEWKWVRTMGMVVERDEDGEPVRAVGIHQDIDDRKRAELALKEERDMFKEGPAVVFKWEDTDGWPIDYVSENVEEVLGYRSDELRSGAIEYADLIHEEDRERVGEEASELDAEGVESITLDPYRVKTASGDVRWVKEYTRVIESGGETDHLLGYLVDITERKRRETELQQFKAAVERSAHAIYITDAEGTIEYVNPAFEEITGYSEGVAVGKTPRILQSGEYDDEFYADFWGTIRSGAQWEAEMIDERADGQQIVLSQTVAPVIDEDGDVGKFVAVARDITDRKEREQKLREREQKYRSLFEGTRDALMVFDRDGYLDCNERALELFGIDTVEEFRERTPWDLSPPRQPNGTDSKVAALERIETAFEEGGAFFEWTHQRNDGEEFPSEVKLSRFEYDGQPAIHALVRDISERKKRKRELEEREEKYRSLFENTRDALMLLDRDGFVDCNERTLELFGIDSGDDFVGRAPWELSPPQQPDGADSKAAAMAHVETAFEEGEAFFEWTHRRTDGTTFPAEVKLSRFEYEGKPVLHALVRDVTARKEYERRLEEQRDNLGILNRVLRHDIRNDLQVITGYVERLADECDDASTGDHFETVRETVDHAVGLTKVAREMADVMLSTDEASRPVDLRPVLQSELDEVRSTYSRAVVSTETSIPRTTVEANDMLSSVFRNLLKNAIQHNDAATPQVNLSVTEDDDTVVVRVADNGPGVPEAQRETIFGKGEKGLDSQGTGIGLYLVDTLVESYGGEVGVEDSDAGGAAFVVELPKAE</sequence>
<dbReference type="NCBIfam" id="TIGR00229">
    <property type="entry name" value="sensory_box"/>
    <property type="match status" value="6"/>
</dbReference>
<evidence type="ECO:0000313" key="11">
    <source>
        <dbReference type="Proteomes" id="UP000253273"/>
    </source>
</evidence>
<dbReference type="PROSITE" id="PS50109">
    <property type="entry name" value="HIS_KIN"/>
    <property type="match status" value="1"/>
</dbReference>
<dbReference type="SMART" id="SM00086">
    <property type="entry name" value="PAC"/>
    <property type="match status" value="6"/>
</dbReference>
<evidence type="ECO:0000259" key="9">
    <source>
        <dbReference type="PROSITE" id="PS50113"/>
    </source>
</evidence>
<evidence type="ECO:0000256" key="5">
    <source>
        <dbReference type="ARBA" id="ARBA00022777"/>
    </source>
</evidence>
<dbReference type="SMART" id="SM00091">
    <property type="entry name" value="PAS"/>
    <property type="match status" value="6"/>
</dbReference>
<dbReference type="SUPFAM" id="SSF55874">
    <property type="entry name" value="ATPase domain of HSP90 chaperone/DNA topoisomerase II/histidine kinase"/>
    <property type="match status" value="1"/>
</dbReference>
<feature type="domain" description="PAC" evidence="9">
    <location>
        <begin position="337"/>
        <end position="388"/>
    </location>
</feature>
<feature type="coiled-coil region" evidence="6">
    <location>
        <begin position="620"/>
        <end position="654"/>
    </location>
</feature>
<dbReference type="SUPFAM" id="SSF55785">
    <property type="entry name" value="PYP-like sensor domain (PAS domain)"/>
    <property type="match status" value="6"/>
</dbReference>
<dbReference type="PRINTS" id="PR00344">
    <property type="entry name" value="BCTRLSENSOR"/>
</dbReference>
<keyword evidence="3" id="KW-0597">Phosphoprotein</keyword>
<dbReference type="AlphaFoldDB" id="A0A345E086"/>
<evidence type="ECO:0000256" key="3">
    <source>
        <dbReference type="ARBA" id="ARBA00022553"/>
    </source>
</evidence>
<evidence type="ECO:0000256" key="6">
    <source>
        <dbReference type="SAM" id="Coils"/>
    </source>
</evidence>
<dbReference type="Proteomes" id="UP000253273">
    <property type="component" value="Chromosome"/>
</dbReference>
<dbReference type="InterPro" id="IPR005467">
    <property type="entry name" value="His_kinase_dom"/>
</dbReference>
<dbReference type="CDD" id="cd00130">
    <property type="entry name" value="PAS"/>
    <property type="match status" value="6"/>
</dbReference>
<keyword evidence="6" id="KW-0175">Coiled coil</keyword>
<evidence type="ECO:0000256" key="4">
    <source>
        <dbReference type="ARBA" id="ARBA00022679"/>
    </source>
</evidence>
<feature type="domain" description="PAC" evidence="9">
    <location>
        <begin position="80"/>
        <end position="131"/>
    </location>
</feature>
<dbReference type="KEGG" id="haj:DU500_03680"/>
<feature type="domain" description="PAC" evidence="9">
    <location>
        <begin position="208"/>
        <end position="261"/>
    </location>
</feature>
<dbReference type="InterPro" id="IPR000014">
    <property type="entry name" value="PAS"/>
</dbReference>
<evidence type="ECO:0000259" key="8">
    <source>
        <dbReference type="PROSITE" id="PS50112"/>
    </source>
</evidence>
<dbReference type="InterPro" id="IPR000700">
    <property type="entry name" value="PAS-assoc_C"/>
</dbReference>
<dbReference type="PANTHER" id="PTHR43304">
    <property type="entry name" value="PHYTOCHROME-LIKE PROTEIN CPH1"/>
    <property type="match status" value="1"/>
</dbReference>
<keyword evidence="5" id="KW-0418">Kinase</keyword>
<feature type="domain" description="PAC" evidence="9">
    <location>
        <begin position="456"/>
        <end position="510"/>
    </location>
</feature>
<keyword evidence="4" id="KW-0808">Transferase</keyword>
<dbReference type="GO" id="GO:0004673">
    <property type="term" value="F:protein histidine kinase activity"/>
    <property type="evidence" value="ECO:0007669"/>
    <property type="project" value="UniProtKB-EC"/>
</dbReference>
<dbReference type="Pfam" id="PF08447">
    <property type="entry name" value="PAS_3"/>
    <property type="match status" value="2"/>
</dbReference>
<dbReference type="EC" id="2.7.13.3" evidence="2"/>
<dbReference type="InterPro" id="IPR003594">
    <property type="entry name" value="HATPase_dom"/>
</dbReference>
<dbReference type="GO" id="GO:0006355">
    <property type="term" value="P:regulation of DNA-templated transcription"/>
    <property type="evidence" value="ECO:0007669"/>
    <property type="project" value="InterPro"/>
</dbReference>
<feature type="domain" description="Histidine kinase" evidence="7">
    <location>
        <begin position="779"/>
        <end position="987"/>
    </location>
</feature>
<protein>
    <recommendedName>
        <fullName evidence="2">histidine kinase</fullName>
        <ecNumber evidence="2">2.7.13.3</ecNumber>
    </recommendedName>
</protein>
<dbReference type="PANTHER" id="PTHR43304:SF1">
    <property type="entry name" value="PAC DOMAIN-CONTAINING PROTEIN"/>
    <property type="match status" value="1"/>
</dbReference>
<dbReference type="PROSITE" id="PS50112">
    <property type="entry name" value="PAS"/>
    <property type="match status" value="4"/>
</dbReference>
<accession>A0A345E086</accession>
<gene>
    <name evidence="10" type="ORF">DU500_03680</name>
</gene>
<keyword evidence="11" id="KW-1185">Reference proteome</keyword>
<dbReference type="InterPro" id="IPR013767">
    <property type="entry name" value="PAS_fold"/>
</dbReference>
<comment type="catalytic activity">
    <reaction evidence="1">
        <text>ATP + protein L-histidine = ADP + protein N-phospho-L-histidine.</text>
        <dbReference type="EC" id="2.7.13.3"/>
    </reaction>
</comment>
<dbReference type="InterPro" id="IPR052162">
    <property type="entry name" value="Sensor_kinase/Photoreceptor"/>
</dbReference>
<feature type="domain" description="PAS" evidence="8">
    <location>
        <begin position="278"/>
        <end position="332"/>
    </location>
</feature>
<dbReference type="Pfam" id="PF13426">
    <property type="entry name" value="PAS_9"/>
    <property type="match status" value="2"/>
</dbReference>
<feature type="domain" description="PAS" evidence="8">
    <location>
        <begin position="6"/>
        <end position="76"/>
    </location>
</feature>
<dbReference type="Pfam" id="PF02518">
    <property type="entry name" value="HATPase_c"/>
    <property type="match status" value="1"/>
</dbReference>
<dbReference type="InterPro" id="IPR001610">
    <property type="entry name" value="PAC"/>
</dbReference>